<dbReference type="PANTHER" id="PTHR32278">
    <property type="entry name" value="F-BOX DOMAIN-CONTAINING PROTEIN"/>
    <property type="match status" value="1"/>
</dbReference>
<organism evidence="1">
    <name type="scientific">Fagus sylvatica</name>
    <name type="common">Beechnut</name>
    <dbReference type="NCBI Taxonomy" id="28930"/>
    <lineage>
        <taxon>Eukaryota</taxon>
        <taxon>Viridiplantae</taxon>
        <taxon>Streptophyta</taxon>
        <taxon>Embryophyta</taxon>
        <taxon>Tracheophyta</taxon>
        <taxon>Spermatophyta</taxon>
        <taxon>Magnoliopsida</taxon>
        <taxon>eudicotyledons</taxon>
        <taxon>Gunneridae</taxon>
        <taxon>Pentapetalae</taxon>
        <taxon>rosids</taxon>
        <taxon>fabids</taxon>
        <taxon>Fagales</taxon>
        <taxon>Fagaceae</taxon>
        <taxon>Fagus</taxon>
    </lineage>
</organism>
<dbReference type="AlphaFoldDB" id="A0A2N9GAG7"/>
<reference evidence="1" key="1">
    <citation type="submission" date="2018-02" db="EMBL/GenBank/DDBJ databases">
        <authorList>
            <person name="Cohen D.B."/>
            <person name="Kent A.D."/>
        </authorList>
    </citation>
    <scope>NUCLEOTIDE SEQUENCE</scope>
</reference>
<proteinExistence type="predicted"/>
<dbReference type="InterPro" id="IPR025886">
    <property type="entry name" value="PP2-like"/>
</dbReference>
<gene>
    <name evidence="1" type="ORF">FSB_LOCUS24357</name>
</gene>
<accession>A0A2N9GAG7</accession>
<name>A0A2N9GAG7_FAGSY</name>
<dbReference type="EMBL" id="OIVN01001669">
    <property type="protein sequence ID" value="SPC96475.1"/>
    <property type="molecule type" value="Genomic_DNA"/>
</dbReference>
<evidence type="ECO:0000313" key="1">
    <source>
        <dbReference type="EMBL" id="SPC96475.1"/>
    </source>
</evidence>
<dbReference type="Pfam" id="PF14299">
    <property type="entry name" value="PP2"/>
    <property type="match status" value="1"/>
</dbReference>
<sequence length="122" mass="13715">MFHGRGKRAFDYMGRYIIILEMDISTESLVPNVNGNPVRVVITKFEGSGNENSHSMYLDPPTNMPQLTQVRGDGWMEIKMGEFFNEHGDDGNVVFSVFDYHAGNTMNGLTVEGIELRPRSKG</sequence>
<dbReference type="PANTHER" id="PTHR32278:SF144">
    <property type="entry name" value="F-BOX PROTEIN PP2-B12 ISOFORM X1"/>
    <property type="match status" value="1"/>
</dbReference>
<protein>
    <submittedName>
        <fullName evidence="1">Uncharacterized protein</fullName>
    </submittedName>
</protein>